<dbReference type="Pfam" id="PF07700">
    <property type="entry name" value="HNOB"/>
    <property type="match status" value="1"/>
</dbReference>
<name>A0A1H7TDY5_9RHOB</name>
<evidence type="ECO:0000313" key="3">
    <source>
        <dbReference type="Proteomes" id="UP000199582"/>
    </source>
</evidence>
<dbReference type="Gene3D" id="3.90.1520.10">
    <property type="entry name" value="H-NOX domain"/>
    <property type="match status" value="1"/>
</dbReference>
<accession>A0A1H7TDY5</accession>
<organism evidence="2 3">
    <name type="scientific">Roseovarius azorensis</name>
    <dbReference type="NCBI Taxonomy" id="1287727"/>
    <lineage>
        <taxon>Bacteria</taxon>
        <taxon>Pseudomonadati</taxon>
        <taxon>Pseudomonadota</taxon>
        <taxon>Alphaproteobacteria</taxon>
        <taxon>Rhodobacterales</taxon>
        <taxon>Roseobacteraceae</taxon>
        <taxon>Roseovarius</taxon>
    </lineage>
</organism>
<evidence type="ECO:0000313" key="2">
    <source>
        <dbReference type="EMBL" id="SEL82943.1"/>
    </source>
</evidence>
<sequence>MHGLVNRAIERFVRDTYGREVWIDTIRRLDLGYTEFEAMLLYEPQVTGRVLAAVAARLERGRDDLLEDIGTYLVSNPQSDALRRLLRFSGVDFVDFLHSLDDLPERARLAVTDLDLPSLELTDHDDGWYCLHVGLPDGHDLRFGPVMMGVLRAMADDYGALVLMEYRGIAESHEMIGIHLLEEAFAHGRAFDLGARGHPS</sequence>
<dbReference type="SUPFAM" id="SSF111126">
    <property type="entry name" value="Ligand-binding domain in the NO signalling and Golgi transport"/>
    <property type="match status" value="1"/>
</dbReference>
<reference evidence="2 3" key="1">
    <citation type="submission" date="2016-10" db="EMBL/GenBank/DDBJ databases">
        <authorList>
            <person name="de Groot N.N."/>
        </authorList>
    </citation>
    <scope>NUCLEOTIDE SEQUENCE [LARGE SCALE GENOMIC DNA]</scope>
    <source>
        <strain evidence="2 3">DSM 100674</strain>
    </source>
</reference>
<dbReference type="InterPro" id="IPR038158">
    <property type="entry name" value="H-NOX_domain_sf"/>
</dbReference>
<feature type="domain" description="Heme NO-binding" evidence="1">
    <location>
        <begin position="2"/>
        <end position="155"/>
    </location>
</feature>
<evidence type="ECO:0000259" key="1">
    <source>
        <dbReference type="Pfam" id="PF07700"/>
    </source>
</evidence>
<dbReference type="RefSeq" id="WP_093037747.1">
    <property type="nucleotide sequence ID" value="NZ_FOAG01000008.1"/>
</dbReference>
<dbReference type="PANTHER" id="PTHR45655:SF13">
    <property type="entry name" value="SOLUBLE GUANYLATE CYCLASE GCY-32-RELATED"/>
    <property type="match status" value="1"/>
</dbReference>
<dbReference type="GO" id="GO:0020037">
    <property type="term" value="F:heme binding"/>
    <property type="evidence" value="ECO:0007669"/>
    <property type="project" value="InterPro"/>
</dbReference>
<dbReference type="AlphaFoldDB" id="A0A1H7TDY5"/>
<dbReference type="InterPro" id="IPR011644">
    <property type="entry name" value="Heme_NO-bd"/>
</dbReference>
<gene>
    <name evidence="2" type="ORF">SAMN05443999_108142</name>
</gene>
<keyword evidence="3" id="KW-1185">Reference proteome</keyword>
<dbReference type="Proteomes" id="UP000199582">
    <property type="component" value="Unassembled WGS sequence"/>
</dbReference>
<dbReference type="STRING" id="1287727.SAMN05443999_108142"/>
<dbReference type="EMBL" id="FOAG01000008">
    <property type="protein sequence ID" value="SEL82943.1"/>
    <property type="molecule type" value="Genomic_DNA"/>
</dbReference>
<proteinExistence type="predicted"/>
<dbReference type="InterPro" id="IPR024096">
    <property type="entry name" value="NO_sig/Golgi_transp_ligand-bd"/>
</dbReference>
<dbReference type="PANTHER" id="PTHR45655">
    <property type="entry name" value="GUANYLATE CYCLASE SOLUBLE SUBUNIT BETA-2"/>
    <property type="match status" value="1"/>
</dbReference>
<dbReference type="OrthoDB" id="981203at2"/>
<protein>
    <submittedName>
        <fullName evidence="2">Haem-NO-binding</fullName>
    </submittedName>
</protein>